<dbReference type="SMART" id="SM00530">
    <property type="entry name" value="HTH_XRE"/>
    <property type="match status" value="1"/>
</dbReference>
<dbReference type="SUPFAM" id="SSF47413">
    <property type="entry name" value="lambda repressor-like DNA-binding domains"/>
    <property type="match status" value="1"/>
</dbReference>
<protein>
    <submittedName>
        <fullName evidence="2">Helix-turn-helix transcriptional regulator</fullName>
    </submittedName>
</protein>
<dbReference type="CDD" id="cd00093">
    <property type="entry name" value="HTH_XRE"/>
    <property type="match status" value="1"/>
</dbReference>
<dbReference type="EMBL" id="CP070496">
    <property type="protein sequence ID" value="QSB03963.1"/>
    <property type="molecule type" value="Genomic_DNA"/>
</dbReference>
<dbReference type="GO" id="GO:0003677">
    <property type="term" value="F:DNA binding"/>
    <property type="evidence" value="ECO:0007669"/>
    <property type="project" value="InterPro"/>
</dbReference>
<dbReference type="AlphaFoldDB" id="A0A895XK81"/>
<keyword evidence="3" id="KW-1185">Reference proteome</keyword>
<dbReference type="Gene3D" id="1.25.40.10">
    <property type="entry name" value="Tetratricopeptide repeat domain"/>
    <property type="match status" value="1"/>
</dbReference>
<sequence length="426" mass="46620">MPQQRRLLSARRKARGFTQESLGARLRVASVTVRRWESGTASPQPDKRHPLATALGVSMDELDVLLETNPQANSSVAPEVTSASASREGAPVNRRDFLAAGVGFSSSFVGLAHDDSAQSNDRSNVIEIVRDLTVTYSAHEQRHGGGNQARVAVEHYLQTQVAPQLASASSSARQDMFRAVAELLYVIGWMSYDASEHAVADRYLTSAARMAHEAGDGPLEAHILRAMAHQAIDLGDRTRALGLARRSMTPGRYGRACPRERALIQVIYARALIANDEHTAAARTLLHAESDLRNASPSQEEPQRVFFFGEASLSHETACGLRDMGDFTGAAKHFAHSVRTRNAERFTRTHALTLGLQADVEFRRGNVEEAFSMWNTSLDSMHGIRSGRTRNVASNILTTLNSQPTIKYPGSSELAERADLYLSLPH</sequence>
<feature type="domain" description="HTH cro/C1-type" evidence="1">
    <location>
        <begin position="8"/>
        <end position="62"/>
    </location>
</feature>
<evidence type="ECO:0000313" key="2">
    <source>
        <dbReference type="EMBL" id="QSB03963.1"/>
    </source>
</evidence>
<accession>A0A895XK81</accession>
<proteinExistence type="predicted"/>
<dbReference type="Gene3D" id="1.10.260.40">
    <property type="entry name" value="lambda repressor-like DNA-binding domains"/>
    <property type="match status" value="1"/>
</dbReference>
<dbReference type="KEGG" id="nav:JQS30_09005"/>
<dbReference type="InterPro" id="IPR010982">
    <property type="entry name" value="Lambda_DNA-bd_dom_sf"/>
</dbReference>
<name>A0A895XK81_9ACTN</name>
<dbReference type="InterPro" id="IPR011990">
    <property type="entry name" value="TPR-like_helical_dom_sf"/>
</dbReference>
<dbReference type="Pfam" id="PF01381">
    <property type="entry name" value="HTH_3"/>
    <property type="match status" value="1"/>
</dbReference>
<gene>
    <name evidence="2" type="ORF">JQS30_09005</name>
</gene>
<reference evidence="2" key="1">
    <citation type="submission" date="2021-02" db="EMBL/GenBank/DDBJ databases">
        <title>Natronoglycomyces albus gen. nov., sp. nov, a haloalkaliphilic actinobacterium from a soda solonchak soil.</title>
        <authorList>
            <person name="Sorokin D.Y."/>
            <person name="Khijniak T.V."/>
            <person name="Zakharycheva A.P."/>
            <person name="Boueva O.V."/>
            <person name="Ariskina E.V."/>
            <person name="Hahnke R.L."/>
            <person name="Bunk B."/>
            <person name="Sproer C."/>
            <person name="Schumann P."/>
            <person name="Evtushenko L.I."/>
            <person name="Kublanov I.V."/>
        </authorList>
    </citation>
    <scope>NUCLEOTIDE SEQUENCE</scope>
    <source>
        <strain evidence="2">DSM 106290</strain>
    </source>
</reference>
<organism evidence="2 3">
    <name type="scientific">Natronoglycomyces albus</name>
    <dbReference type="NCBI Taxonomy" id="2811108"/>
    <lineage>
        <taxon>Bacteria</taxon>
        <taxon>Bacillati</taxon>
        <taxon>Actinomycetota</taxon>
        <taxon>Actinomycetes</taxon>
        <taxon>Glycomycetales</taxon>
        <taxon>Glycomycetaceae</taxon>
        <taxon>Natronoglycomyces</taxon>
    </lineage>
</organism>
<dbReference type="RefSeq" id="WP_213169961.1">
    <property type="nucleotide sequence ID" value="NZ_CP070496.1"/>
</dbReference>
<evidence type="ECO:0000259" key="1">
    <source>
        <dbReference type="PROSITE" id="PS50943"/>
    </source>
</evidence>
<dbReference type="InterPro" id="IPR001387">
    <property type="entry name" value="Cro/C1-type_HTH"/>
</dbReference>
<dbReference type="PROSITE" id="PS50943">
    <property type="entry name" value="HTH_CROC1"/>
    <property type="match status" value="1"/>
</dbReference>
<dbReference type="Proteomes" id="UP000662939">
    <property type="component" value="Chromosome"/>
</dbReference>
<evidence type="ECO:0000313" key="3">
    <source>
        <dbReference type="Proteomes" id="UP000662939"/>
    </source>
</evidence>